<keyword evidence="3" id="KW-1133">Transmembrane helix</keyword>
<evidence type="ECO:0000313" key="5">
    <source>
        <dbReference type="Proteomes" id="UP001385951"/>
    </source>
</evidence>
<keyword evidence="5" id="KW-1185">Reference proteome</keyword>
<feature type="compositionally biased region" description="Basic residues" evidence="2">
    <location>
        <begin position="959"/>
        <end position="974"/>
    </location>
</feature>
<dbReference type="Gene3D" id="1.25.40.10">
    <property type="entry name" value="Tetratricopeptide repeat domain"/>
    <property type="match status" value="1"/>
</dbReference>
<proteinExistence type="predicted"/>
<dbReference type="PANTHER" id="PTHR47942:SF63">
    <property type="entry name" value="PENTATRICOPEPTIDE REPEAT-CONTAINING PROTEIN"/>
    <property type="match status" value="1"/>
</dbReference>
<reference evidence="4 5" key="1">
    <citation type="submission" date="2022-09" db="EMBL/GenBank/DDBJ databases">
        <authorList>
            <person name="Palmer J.M."/>
        </authorList>
    </citation>
    <scope>NUCLEOTIDE SEQUENCE [LARGE SCALE GENOMIC DNA]</scope>
    <source>
        <strain evidence="4 5">DSM 7382</strain>
    </source>
</reference>
<accession>A0AAW0GGG7</accession>
<keyword evidence="3" id="KW-0812">Transmembrane</keyword>
<dbReference type="InterPro" id="IPR051222">
    <property type="entry name" value="PPR/CCM1_RNA-binding"/>
</dbReference>
<protein>
    <submittedName>
        <fullName evidence="4">Uncharacterized protein</fullName>
    </submittedName>
</protein>
<keyword evidence="3" id="KW-0472">Membrane</keyword>
<dbReference type="Proteomes" id="UP001385951">
    <property type="component" value="Unassembled WGS sequence"/>
</dbReference>
<feature type="transmembrane region" description="Helical" evidence="3">
    <location>
        <begin position="312"/>
        <end position="333"/>
    </location>
</feature>
<comment type="caution">
    <text evidence="4">The sequence shown here is derived from an EMBL/GenBank/DDBJ whole genome shotgun (WGS) entry which is preliminary data.</text>
</comment>
<dbReference type="AlphaFoldDB" id="A0AAW0GGG7"/>
<keyword evidence="1" id="KW-0677">Repeat</keyword>
<organism evidence="4 5">
    <name type="scientific">Cerrena zonata</name>
    <dbReference type="NCBI Taxonomy" id="2478898"/>
    <lineage>
        <taxon>Eukaryota</taxon>
        <taxon>Fungi</taxon>
        <taxon>Dikarya</taxon>
        <taxon>Basidiomycota</taxon>
        <taxon>Agaricomycotina</taxon>
        <taxon>Agaricomycetes</taxon>
        <taxon>Polyporales</taxon>
        <taxon>Cerrenaceae</taxon>
        <taxon>Cerrena</taxon>
    </lineage>
</organism>
<dbReference type="PANTHER" id="PTHR47942">
    <property type="entry name" value="TETRATRICOPEPTIDE REPEAT (TPR)-LIKE SUPERFAMILY PROTEIN-RELATED"/>
    <property type="match status" value="1"/>
</dbReference>
<feature type="region of interest" description="Disordered" evidence="2">
    <location>
        <begin position="81"/>
        <end position="138"/>
    </location>
</feature>
<name>A0AAW0GGG7_9APHY</name>
<dbReference type="InterPro" id="IPR011990">
    <property type="entry name" value="TPR-like_helical_dom_sf"/>
</dbReference>
<gene>
    <name evidence="4" type="ORF">QCA50_005909</name>
</gene>
<evidence type="ECO:0000256" key="1">
    <source>
        <dbReference type="ARBA" id="ARBA00022737"/>
    </source>
</evidence>
<evidence type="ECO:0000313" key="4">
    <source>
        <dbReference type="EMBL" id="KAK7690809.1"/>
    </source>
</evidence>
<dbReference type="EMBL" id="JASBNA010000006">
    <property type="protein sequence ID" value="KAK7690809.1"/>
    <property type="molecule type" value="Genomic_DNA"/>
</dbReference>
<evidence type="ECO:0000256" key="2">
    <source>
        <dbReference type="SAM" id="MobiDB-lite"/>
    </source>
</evidence>
<feature type="compositionally biased region" description="Polar residues" evidence="2">
    <location>
        <begin position="127"/>
        <end position="138"/>
    </location>
</feature>
<feature type="compositionally biased region" description="Low complexity" evidence="2">
    <location>
        <begin position="97"/>
        <end position="113"/>
    </location>
</feature>
<sequence>MQCNWSSRANLFLRHTVFRQSTSPLICRRTQLAHTLSLASRPGPIPADKLSTPSRIISPYHALLASRLQISSSFYSSSSTVSSNAQDGLPPPPPIPTFSSSPPSSSLASPAEPTVESLASEPPQPSPQSTGTLMTSARMSRVSAHTVRLSVRSGAVMDAVFILNSLYRSIEEKPGQLAPLEDIGPMQEGFTEIAYGKAVSPRLSNHAFLHAMIRAGHAGRAARLAELMMARGTRMQSRTLEALIQALCANPQDKFRARALHLASIAREGPRPPMLEMNAELVQDPSIRAAVRILQSARDYSQRRTEHMYATIVKFCILQGEILFGCLLFVMLIKDWQARQAFVAEESAVLANPEEPPSAEKLTRLYKLRRFDNNTMQPKMSTMGTVLESIEGAFEKPPQDREESDMFQQALQALAMLASMVEQGFTPFSKLSPLIRVLMSCPNVDQKVWISQDGIPTEVKAYDYFHEVLIRIILSLKESDQPPLKLPPLDRTTYNSLLHYALRHRLSPALANVVLEHMTVKRRKPLKPDAVTHNILMRSATLLRNSDIASAVIDRFKQEGRNQAIFRDVETRLPTNEEAVPYRMRIITRAFPSSVETSSLEERMDSYKDLAKLIRSFDTKPTATVHTVTTYITHLTSIGKPHLVADVLFDILPELRIVDHPSSSAEAKERKKRTREACLRRVARFGPQFFGAILNALAKAGRTSLAERVWLLAVQAQRASWVPDFVPGTRPWCLSIHAYTSMLQCYAKEARKPMPQIQPGPEDAPDWTPKDNRYVRGWARIVLMRRQVTNLPRRIAGREMGALVFQSLSSGGEDVFASARHLLAHGKEVGIPSEALPVPDARFFNAALALFGRDPALTQHKRPTTLRRRLRFSLSIYSRFGAMHPVQNPILQEVVEALVEHGYSIPPAYRHMFVGRLPVSSLQDVESPDFDRTPLAYRPVSQLPYRANRIPVAKTKGLPIRKHGKRTRKRTNVN</sequence>
<feature type="region of interest" description="Disordered" evidence="2">
    <location>
        <begin position="954"/>
        <end position="974"/>
    </location>
</feature>
<evidence type="ECO:0000256" key="3">
    <source>
        <dbReference type="SAM" id="Phobius"/>
    </source>
</evidence>